<name>A0A6J4KHV7_9ACTN</name>
<gene>
    <name evidence="2" type="ORF">AVDCRST_MAG61-1479</name>
</gene>
<organism evidence="2">
    <name type="scientific">uncultured Friedmanniella sp</name>
    <dbReference type="NCBI Taxonomy" id="335381"/>
    <lineage>
        <taxon>Bacteria</taxon>
        <taxon>Bacillati</taxon>
        <taxon>Actinomycetota</taxon>
        <taxon>Actinomycetes</taxon>
        <taxon>Propionibacteriales</taxon>
        <taxon>Nocardioidaceae</taxon>
        <taxon>Friedmanniella</taxon>
        <taxon>environmental samples</taxon>
    </lineage>
</organism>
<feature type="compositionally biased region" description="Basic residues" evidence="1">
    <location>
        <begin position="1"/>
        <end position="20"/>
    </location>
</feature>
<proteinExistence type="predicted"/>
<feature type="non-terminal residue" evidence="2">
    <location>
        <position position="76"/>
    </location>
</feature>
<feature type="compositionally biased region" description="Low complexity" evidence="1">
    <location>
        <begin position="46"/>
        <end position="59"/>
    </location>
</feature>
<protein>
    <submittedName>
        <fullName evidence="2">Uncharacterized protein</fullName>
    </submittedName>
</protein>
<evidence type="ECO:0000256" key="1">
    <source>
        <dbReference type="SAM" id="MobiDB-lite"/>
    </source>
</evidence>
<accession>A0A6J4KHV7</accession>
<feature type="region of interest" description="Disordered" evidence="1">
    <location>
        <begin position="1"/>
        <end position="76"/>
    </location>
</feature>
<dbReference type="EMBL" id="CADCTT010000198">
    <property type="protein sequence ID" value="CAA9306555.1"/>
    <property type="molecule type" value="Genomic_DNA"/>
</dbReference>
<reference evidence="2" key="1">
    <citation type="submission" date="2020-02" db="EMBL/GenBank/DDBJ databases">
        <authorList>
            <person name="Meier V. D."/>
        </authorList>
    </citation>
    <scope>NUCLEOTIDE SEQUENCE</scope>
    <source>
        <strain evidence="2">AVDCRST_MAG61</strain>
    </source>
</reference>
<evidence type="ECO:0000313" key="2">
    <source>
        <dbReference type="EMBL" id="CAA9306555.1"/>
    </source>
</evidence>
<dbReference type="AlphaFoldDB" id="A0A6J4KHV7"/>
<feature type="non-terminal residue" evidence="2">
    <location>
        <position position="1"/>
    </location>
</feature>
<sequence length="76" mass="8622">DERVRGWRSHPDRRRPHRGPFPHGGRGRCPDAGVEDVGLPPHPQRRPGSGPLRPQLPGPRARRARLPPGRLLRDRL</sequence>